<dbReference type="EMBL" id="JH712093">
    <property type="protein sequence ID" value="EFO26397.1"/>
    <property type="molecule type" value="Genomic_DNA"/>
</dbReference>
<gene>
    <name evidence="1" type="ORF">LOAG_02089</name>
</gene>
<reference evidence="1" key="1">
    <citation type="submission" date="2012-04" db="EMBL/GenBank/DDBJ databases">
        <title>The Genome Sequence of Loa loa.</title>
        <authorList>
            <consortium name="The Broad Institute Genome Sequencing Platform"/>
            <consortium name="Broad Institute Genome Sequencing Center for Infectious Disease"/>
            <person name="Nutman T.B."/>
            <person name="Fink D.L."/>
            <person name="Russ C."/>
            <person name="Young S."/>
            <person name="Zeng Q."/>
            <person name="Gargeya S."/>
            <person name="Alvarado L."/>
            <person name="Berlin A."/>
            <person name="Chapman S.B."/>
            <person name="Chen Z."/>
            <person name="Freedman E."/>
            <person name="Gellesch M."/>
            <person name="Goldberg J."/>
            <person name="Griggs A."/>
            <person name="Gujja S."/>
            <person name="Heilman E.R."/>
            <person name="Heiman D."/>
            <person name="Howarth C."/>
            <person name="Mehta T."/>
            <person name="Neiman D."/>
            <person name="Pearson M."/>
            <person name="Roberts A."/>
            <person name="Saif S."/>
            <person name="Shea T."/>
            <person name="Shenoy N."/>
            <person name="Sisk P."/>
            <person name="Stolte C."/>
            <person name="Sykes S."/>
            <person name="White J."/>
            <person name="Yandava C."/>
            <person name="Haas B."/>
            <person name="Henn M.R."/>
            <person name="Nusbaum C."/>
            <person name="Birren B."/>
        </authorList>
    </citation>
    <scope>NUCLEOTIDE SEQUENCE [LARGE SCALE GENOMIC DNA]</scope>
</reference>
<dbReference type="AlphaFoldDB" id="A0A1S0U7H2"/>
<dbReference type="CTD" id="9939472"/>
<evidence type="ECO:0000313" key="1">
    <source>
        <dbReference type="EMBL" id="EFO26397.1"/>
    </source>
</evidence>
<organism evidence="1">
    <name type="scientific">Loa loa</name>
    <name type="common">Eye worm</name>
    <name type="synonym">Filaria loa</name>
    <dbReference type="NCBI Taxonomy" id="7209"/>
    <lineage>
        <taxon>Eukaryota</taxon>
        <taxon>Metazoa</taxon>
        <taxon>Ecdysozoa</taxon>
        <taxon>Nematoda</taxon>
        <taxon>Chromadorea</taxon>
        <taxon>Rhabditida</taxon>
        <taxon>Spirurina</taxon>
        <taxon>Spiruromorpha</taxon>
        <taxon>Filarioidea</taxon>
        <taxon>Onchocercidae</taxon>
        <taxon>Loa</taxon>
    </lineage>
</organism>
<dbReference type="RefSeq" id="XP_003137675.1">
    <property type="nucleotide sequence ID" value="XM_003137627.1"/>
</dbReference>
<dbReference type="KEGG" id="loa:LOAG_02089"/>
<proteinExistence type="predicted"/>
<sequence>MKKVAVYLNYLQRQCDIAFTHSKDKAAFRQEKMNYTVTAGAIFGRIRSRATATKRYPFWQQDYTSLQKGIFKDKKNYFEKTNELIRSQHFCSITINDFSTVRGIVDIDDRNLSICIIFCPTVVHANPTLWM</sequence>
<accession>A0A1S0U7H2</accession>
<dbReference type="GeneID" id="9939472"/>
<dbReference type="InParanoid" id="A0A1S0U7H2"/>
<name>A0A1S0U7H2_LOALO</name>
<protein>
    <submittedName>
        <fullName evidence="1">Uncharacterized protein</fullName>
    </submittedName>
</protein>